<dbReference type="EMBL" id="RCMK01000044">
    <property type="protein sequence ID" value="KAG2951981.1"/>
    <property type="molecule type" value="Genomic_DNA"/>
</dbReference>
<organism evidence="1 2">
    <name type="scientific">Phytophthora cactorum</name>
    <dbReference type="NCBI Taxonomy" id="29920"/>
    <lineage>
        <taxon>Eukaryota</taxon>
        <taxon>Sar</taxon>
        <taxon>Stramenopiles</taxon>
        <taxon>Oomycota</taxon>
        <taxon>Peronosporomycetes</taxon>
        <taxon>Peronosporales</taxon>
        <taxon>Peronosporaceae</taxon>
        <taxon>Phytophthora</taxon>
    </lineage>
</organism>
<comment type="caution">
    <text evidence="1">The sequence shown here is derived from an EMBL/GenBank/DDBJ whole genome shotgun (WGS) entry which is preliminary data.</text>
</comment>
<reference evidence="1" key="1">
    <citation type="submission" date="2018-10" db="EMBL/GenBank/DDBJ databases">
        <title>Effector identification in a new, highly contiguous assembly of the strawberry crown rot pathogen Phytophthora cactorum.</title>
        <authorList>
            <person name="Armitage A.D."/>
            <person name="Nellist C.F."/>
            <person name="Bates H."/>
            <person name="Vickerstaff R.J."/>
            <person name="Harrison R.J."/>
        </authorList>
    </citation>
    <scope>NUCLEOTIDE SEQUENCE</scope>
    <source>
        <strain evidence="1">4040</strain>
    </source>
</reference>
<name>A0A8T1EHG9_9STRA</name>
<dbReference type="VEuPathDB" id="FungiDB:PC110_g2881"/>
<dbReference type="CDD" id="cd09272">
    <property type="entry name" value="RNase_HI_RT_Ty1"/>
    <property type="match status" value="1"/>
</dbReference>
<dbReference type="AlphaFoldDB" id="A0A8T1EHG9"/>
<protein>
    <recommendedName>
        <fullName evidence="3">Reverse transcriptase Ty1/copia-type domain-containing protein</fullName>
    </recommendedName>
</protein>
<accession>A0A8T1EHG9</accession>
<sequence length="235" mass="25658">MEAEYTVASVMVRELLGIRELLKELKVPFVEPLRVDNQAALKQLDREGASSKAKHVDVSIKFVGDYTQKGILRPEYRETKYMPADGLTKALPAARLDGLSAGPCHCILGCAKENGTRVVLPKVVRLSRTHVASTKVTESLRKLKHKNVGTAPTIPVKVLDADGQEINAKTATVGDARLRTKYLQVGAETFMVLLKNAYSDGAEGAGARDGWCYSELATRDSMLHCRRVLVALVSP</sequence>
<proteinExistence type="predicted"/>
<dbReference type="VEuPathDB" id="FungiDB:PC110_g2879"/>
<dbReference type="Proteomes" id="UP000736787">
    <property type="component" value="Unassembled WGS sequence"/>
</dbReference>
<evidence type="ECO:0000313" key="2">
    <source>
        <dbReference type="Proteomes" id="UP000736787"/>
    </source>
</evidence>
<evidence type="ECO:0000313" key="1">
    <source>
        <dbReference type="EMBL" id="KAG2951981.1"/>
    </source>
</evidence>
<gene>
    <name evidence="1" type="ORF">PC117_g3126</name>
</gene>
<evidence type="ECO:0008006" key="3">
    <source>
        <dbReference type="Google" id="ProtNLM"/>
    </source>
</evidence>